<evidence type="ECO:0000313" key="2">
    <source>
        <dbReference type="EMBL" id="GIE53104.1"/>
    </source>
</evidence>
<evidence type="ECO:0000259" key="1">
    <source>
        <dbReference type="PROSITE" id="PS51742"/>
    </source>
</evidence>
<dbReference type="Gene3D" id="3.30.1330.80">
    <property type="entry name" value="Hypothetical protein, similar to alpha- acetolactate decarboxylase, domain 2"/>
    <property type="match status" value="1"/>
</dbReference>
<feature type="domain" description="PPC" evidence="1">
    <location>
        <begin position="4"/>
        <end position="146"/>
    </location>
</feature>
<accession>A0A919MKP9</accession>
<organism evidence="2 3">
    <name type="scientific">Actinoplanes nipponensis</name>
    <dbReference type="NCBI Taxonomy" id="135950"/>
    <lineage>
        <taxon>Bacteria</taxon>
        <taxon>Bacillati</taxon>
        <taxon>Actinomycetota</taxon>
        <taxon>Actinomycetes</taxon>
        <taxon>Micromonosporales</taxon>
        <taxon>Micromonosporaceae</taxon>
        <taxon>Actinoplanes</taxon>
    </lineage>
</organism>
<gene>
    <name evidence="2" type="ORF">Ani05nite_66380</name>
</gene>
<reference evidence="2" key="1">
    <citation type="submission" date="2021-01" db="EMBL/GenBank/DDBJ databases">
        <title>Whole genome shotgun sequence of Actinoplanes nipponensis NBRC 14063.</title>
        <authorList>
            <person name="Komaki H."/>
            <person name="Tamura T."/>
        </authorList>
    </citation>
    <scope>NUCLEOTIDE SEQUENCE</scope>
    <source>
        <strain evidence="2">NBRC 14063</strain>
    </source>
</reference>
<dbReference type="PANTHER" id="PTHR34988">
    <property type="entry name" value="PROTEIN, PUTATIVE-RELATED"/>
    <property type="match status" value="1"/>
</dbReference>
<dbReference type="SUPFAM" id="SSF117856">
    <property type="entry name" value="AF0104/ALDC/Ptd012-like"/>
    <property type="match status" value="1"/>
</dbReference>
<evidence type="ECO:0000313" key="3">
    <source>
        <dbReference type="Proteomes" id="UP000647172"/>
    </source>
</evidence>
<dbReference type="AlphaFoldDB" id="A0A919MKP9"/>
<dbReference type="PANTHER" id="PTHR34988:SF1">
    <property type="entry name" value="DNA-BINDING PROTEIN"/>
    <property type="match status" value="1"/>
</dbReference>
<protein>
    <recommendedName>
        <fullName evidence="1">PPC domain-containing protein</fullName>
    </recommendedName>
</protein>
<name>A0A919MKP9_9ACTN</name>
<sequence>MDWESTGAELFVRIDPGEPLVASLGRVAMQVPFRLAAITSGVGMIERVRLGFFDAGFDDYLTTDIRGVHDVSAITGSIVPRDGYPAVHVHAIFNDDRYATRSGHVIEAYCHVTMEIFLHLGSLDVQRVKTAGVPATRIVRAGGDSGPR</sequence>
<proteinExistence type="predicted"/>
<comment type="caution">
    <text evidence="2">The sequence shown here is derived from an EMBL/GenBank/DDBJ whole genome shotgun (WGS) entry which is preliminary data.</text>
</comment>
<dbReference type="Pfam" id="PF03479">
    <property type="entry name" value="PCC"/>
    <property type="match status" value="1"/>
</dbReference>
<dbReference type="CDD" id="cd11378">
    <property type="entry name" value="DUF296"/>
    <property type="match status" value="1"/>
</dbReference>
<dbReference type="EMBL" id="BOMQ01000079">
    <property type="protein sequence ID" value="GIE53104.1"/>
    <property type="molecule type" value="Genomic_DNA"/>
</dbReference>
<dbReference type="PROSITE" id="PS51742">
    <property type="entry name" value="PPC"/>
    <property type="match status" value="1"/>
</dbReference>
<dbReference type="Proteomes" id="UP000647172">
    <property type="component" value="Unassembled WGS sequence"/>
</dbReference>
<keyword evidence="3" id="KW-1185">Reference proteome</keyword>
<dbReference type="RefSeq" id="WP_203774913.1">
    <property type="nucleotide sequence ID" value="NZ_BAAAYJ010000074.1"/>
</dbReference>
<dbReference type="InterPro" id="IPR005175">
    <property type="entry name" value="PPC_dom"/>
</dbReference>